<feature type="chain" id="PRO_5040233334" description="AA1-like domain-containing protein" evidence="1">
    <location>
        <begin position="20"/>
        <end position="165"/>
    </location>
</feature>
<dbReference type="OMA" id="NLECEAM"/>
<feature type="signal peptide" evidence="1">
    <location>
        <begin position="1"/>
        <end position="19"/>
    </location>
</feature>
<organism evidence="2 3">
    <name type="scientific">Passalora fulva</name>
    <name type="common">Tomato leaf mold</name>
    <name type="synonym">Cladosporium fulvum</name>
    <dbReference type="NCBI Taxonomy" id="5499"/>
    <lineage>
        <taxon>Eukaryota</taxon>
        <taxon>Fungi</taxon>
        <taxon>Dikarya</taxon>
        <taxon>Ascomycota</taxon>
        <taxon>Pezizomycotina</taxon>
        <taxon>Dothideomycetes</taxon>
        <taxon>Dothideomycetidae</taxon>
        <taxon>Mycosphaerellales</taxon>
        <taxon>Mycosphaerellaceae</taxon>
        <taxon>Fulvia</taxon>
    </lineage>
</organism>
<accession>A0A9Q8LBM4</accession>
<dbReference type="OrthoDB" id="5395704at2759"/>
<proteinExistence type="predicted"/>
<dbReference type="AlphaFoldDB" id="A0A9Q8LBM4"/>
<reference evidence="2" key="2">
    <citation type="journal article" date="2022" name="Microb. Genom.">
        <title>A chromosome-scale genome assembly of the tomato pathogen Cladosporium fulvum reveals a compartmentalized genome architecture and the presence of a dispensable chromosome.</title>
        <authorList>
            <person name="Zaccaron A.Z."/>
            <person name="Chen L.H."/>
            <person name="Samaras A."/>
            <person name="Stergiopoulos I."/>
        </authorList>
    </citation>
    <scope>NUCLEOTIDE SEQUENCE</scope>
    <source>
        <strain evidence="2">Race5_Kim</strain>
    </source>
</reference>
<name>A0A9Q8LBM4_PASFU</name>
<evidence type="ECO:0000256" key="1">
    <source>
        <dbReference type="SAM" id="SignalP"/>
    </source>
</evidence>
<sequence length="165" mass="17745">MRVISLISSLAVLGATASANLQARAELSESPDLEITSLVIDKVEGGNLTISFQLYNPDTLSGNNATCNGTWLSTTEGNPQEDYELCGDTKLAWGFDAYTDVNDFILNIEDRFTDPAVGKPPYDQVTVFGVVTFNDTNLECEAMGDATCKSKKDTVVEAPIYATTA</sequence>
<gene>
    <name evidence="2" type="ORF">CLAFUR5_03611</name>
</gene>
<dbReference type="RefSeq" id="XP_047758861.1">
    <property type="nucleotide sequence ID" value="XM_047902759.1"/>
</dbReference>
<evidence type="ECO:0008006" key="4">
    <source>
        <dbReference type="Google" id="ProtNLM"/>
    </source>
</evidence>
<evidence type="ECO:0000313" key="3">
    <source>
        <dbReference type="Proteomes" id="UP000756132"/>
    </source>
</evidence>
<keyword evidence="1" id="KW-0732">Signal</keyword>
<dbReference type="EMBL" id="CP090164">
    <property type="protein sequence ID" value="UJO14495.1"/>
    <property type="molecule type" value="Genomic_DNA"/>
</dbReference>
<dbReference type="GeneID" id="71983489"/>
<reference evidence="2" key="1">
    <citation type="submission" date="2021-12" db="EMBL/GenBank/DDBJ databases">
        <authorList>
            <person name="Zaccaron A."/>
            <person name="Stergiopoulos I."/>
        </authorList>
    </citation>
    <scope>NUCLEOTIDE SEQUENCE</scope>
    <source>
        <strain evidence="2">Race5_Kim</strain>
    </source>
</reference>
<keyword evidence="3" id="KW-1185">Reference proteome</keyword>
<dbReference type="Proteomes" id="UP000756132">
    <property type="component" value="Chromosome 2"/>
</dbReference>
<protein>
    <recommendedName>
        <fullName evidence="4">AA1-like domain-containing protein</fullName>
    </recommendedName>
</protein>
<evidence type="ECO:0000313" key="2">
    <source>
        <dbReference type="EMBL" id="UJO14495.1"/>
    </source>
</evidence>
<dbReference type="KEGG" id="ffu:CLAFUR5_03611"/>